<dbReference type="SUPFAM" id="SSF63825">
    <property type="entry name" value="YWTD domain"/>
    <property type="match status" value="1"/>
</dbReference>
<protein>
    <submittedName>
        <fullName evidence="1">Uncharacterized protein</fullName>
    </submittedName>
</protein>
<dbReference type="RefSeq" id="WP_129016481.1">
    <property type="nucleotide sequence ID" value="NZ_SDDZ01000002.1"/>
</dbReference>
<reference evidence="1 2" key="1">
    <citation type="submission" date="2019-01" db="EMBL/GenBank/DDBJ databases">
        <title>Genome sequence of the Antarctic species Gelidibacter gilvus ACAM 158(T).</title>
        <authorList>
            <person name="Bowman J.P."/>
        </authorList>
    </citation>
    <scope>NUCLEOTIDE SEQUENCE [LARGE SCALE GENOMIC DNA]</scope>
    <source>
        <strain evidence="1 2">IC158</strain>
    </source>
</reference>
<dbReference type="Proteomes" id="UP000289792">
    <property type="component" value="Unassembled WGS sequence"/>
</dbReference>
<sequence length="692" mass="78353">MALRYLKFMLIGFTLFLSCSNDDDGSDSTSDFYAGAKTSATENQLFGTWAIFKVGFNDQISAVPIIYPDCGRDFLVFSENGIYTEYLFQRSDCEYDANTLSWTLNKGVIKLSDQFNQSDELVITQVSADELIFKSRLDVTGDGKLDIVVLYLQRYTPMAFDMVSGSFMRNTSEAAQNLISYIWQPYHDAKSFVSYEIYRSAGESCSKADAVLIKTISDVTITEFTDFTPPGEERLCYYLKTIVRTGNLGESELQVFDSYYLTVKPVNLSEPNVHNNTIALNWEVSDTPYFSHYEISYTNFPSGITGYGQQVVSVARISDRNTTSFIDNNPPYLKNPIYNIRVYDVFGNHTVVNPQGYKTSWEVNYERAGLLPIHRLFSYAIDPTEPVVYLYGYETEASNNLKILRFNYETNRTEAISSQEASTSTDLSIEVITSSDGKELILDQGNELQIYDATTLTFKYTLRPSEVSVLQDFEYSSSGYWILTDQNSIFSYDRNGSDFSLVDSKPHFSNHQGFYKYSVFEIENKQLLLGHKNEANSMIYNIDSNGMLSYLKTVAVPIKESGMRQSQYNAAGHYMINFEDRNLYSTLDFSSLGSFQQPHFASGVSNNGSKIYGSNNDPSWSIDDTGAQIKEAVIFTRGTQQVQTLTTNGYPHVIFQNYKGNVLSISSGLKKSRLREGISYTMDLFIEKLEVQ</sequence>
<organism evidence="1 2">
    <name type="scientific">Gelidibacter gilvus</name>
    <dbReference type="NCBI Taxonomy" id="59602"/>
    <lineage>
        <taxon>Bacteria</taxon>
        <taxon>Pseudomonadati</taxon>
        <taxon>Bacteroidota</taxon>
        <taxon>Flavobacteriia</taxon>
        <taxon>Flavobacteriales</taxon>
        <taxon>Flavobacteriaceae</taxon>
        <taxon>Gelidibacter</taxon>
    </lineage>
</organism>
<gene>
    <name evidence="1" type="ORF">ESZ48_06360</name>
</gene>
<dbReference type="OrthoDB" id="1403922at2"/>
<comment type="caution">
    <text evidence="1">The sequence shown here is derived from an EMBL/GenBank/DDBJ whole genome shotgun (WGS) entry which is preliminary data.</text>
</comment>
<evidence type="ECO:0000313" key="1">
    <source>
        <dbReference type="EMBL" id="RXJ51483.1"/>
    </source>
</evidence>
<proteinExistence type="predicted"/>
<evidence type="ECO:0000313" key="2">
    <source>
        <dbReference type="Proteomes" id="UP000289792"/>
    </source>
</evidence>
<accession>A0A4Q0XK03</accession>
<name>A0A4Q0XK03_9FLAO</name>
<keyword evidence="2" id="KW-1185">Reference proteome</keyword>
<dbReference type="EMBL" id="SDDZ01000002">
    <property type="protein sequence ID" value="RXJ51483.1"/>
    <property type="molecule type" value="Genomic_DNA"/>
</dbReference>
<dbReference type="PROSITE" id="PS51257">
    <property type="entry name" value="PROKAR_LIPOPROTEIN"/>
    <property type="match status" value="1"/>
</dbReference>
<dbReference type="AlphaFoldDB" id="A0A4Q0XK03"/>